<feature type="transmembrane region" description="Helical" evidence="9">
    <location>
        <begin position="236"/>
        <end position="255"/>
    </location>
</feature>
<dbReference type="Pfam" id="PF01476">
    <property type="entry name" value="LysM"/>
    <property type="match status" value="1"/>
</dbReference>
<proteinExistence type="evidence at transcript level"/>
<organism evidence="11">
    <name type="scientific">Eubosmina coregoni</name>
    <dbReference type="NCBI Taxonomy" id="186181"/>
    <lineage>
        <taxon>Eukaryota</taxon>
        <taxon>Metazoa</taxon>
        <taxon>Ecdysozoa</taxon>
        <taxon>Arthropoda</taxon>
        <taxon>Crustacea</taxon>
        <taxon>Branchiopoda</taxon>
        <taxon>Diplostraca</taxon>
        <taxon>Cladocera</taxon>
        <taxon>Anomopoda</taxon>
        <taxon>Bosminidae</taxon>
        <taxon>Eubosmina</taxon>
    </lineage>
</organism>
<evidence type="ECO:0000256" key="8">
    <source>
        <dbReference type="SAM" id="MobiDB-lite"/>
    </source>
</evidence>
<dbReference type="InterPro" id="IPR019358">
    <property type="entry name" value="NEMP_fam"/>
</dbReference>
<evidence type="ECO:0000256" key="9">
    <source>
        <dbReference type="SAM" id="Phobius"/>
    </source>
</evidence>
<sequence length="325" mass="36348">MKRVTKKGKKNEFIRPKLKKAASVPLLSQSQDSSDETSDERTSFVRTKLHRKYGSTSTNSSGSSSRMNESTMRFQHSMAYIEHHVQPGDSLVSIALKYQTTMECLKRINKMWNSDTLFLRDSLLVPSPQTENHLEAISKLVLENETNGESVVPTLEASCSQFPSALFSPVSLDSHLLRPKATLERTNSASSASNTSIDCDKSIQDYLGSIDNQIKEAKSRAQTLQKSRLDIRQINFNHLLMFAIGMLLYTVAPTLCEKVAFHYTTGTLIGVLGSVLIIVYLTSRLVPKSMGKFVLSFERLPKLSTELYELSIDLSLNYDHAASRV</sequence>
<keyword evidence="3 9" id="KW-0812">Transmembrane</keyword>
<feature type="region of interest" description="Disordered" evidence="8">
    <location>
        <begin position="22"/>
        <end position="70"/>
    </location>
</feature>
<dbReference type="Pfam" id="PF10225">
    <property type="entry name" value="NEMP"/>
    <property type="match status" value="1"/>
</dbReference>
<reference evidence="11" key="1">
    <citation type="submission" date="2018-08" db="EMBL/GenBank/DDBJ databases">
        <authorList>
            <person name="Cornetti L."/>
        </authorList>
    </citation>
    <scope>NUCLEOTIDE SEQUENCE</scope>
    <source>
        <strain evidence="11">FI-BAL1-1</strain>
    </source>
</reference>
<evidence type="ECO:0000256" key="2">
    <source>
        <dbReference type="ARBA" id="ARBA00005748"/>
    </source>
</evidence>
<protein>
    <submittedName>
        <fullName evidence="11">EOG090X0DPX</fullName>
    </submittedName>
</protein>
<dbReference type="AlphaFoldDB" id="A0A4Y7LR71"/>
<evidence type="ECO:0000256" key="3">
    <source>
        <dbReference type="ARBA" id="ARBA00022692"/>
    </source>
</evidence>
<dbReference type="SUPFAM" id="SSF54106">
    <property type="entry name" value="LysM domain"/>
    <property type="match status" value="1"/>
</dbReference>
<comment type="similarity">
    <text evidence="2">Belongs to the NEMP family.</text>
</comment>
<keyword evidence="6 9" id="KW-0472">Membrane</keyword>
<evidence type="ECO:0000259" key="10">
    <source>
        <dbReference type="PROSITE" id="PS51782"/>
    </source>
</evidence>
<dbReference type="InterPro" id="IPR018392">
    <property type="entry name" value="LysM"/>
</dbReference>
<dbReference type="InterPro" id="IPR045030">
    <property type="entry name" value="LYSM1-4"/>
</dbReference>
<dbReference type="SMART" id="SM00257">
    <property type="entry name" value="LysM"/>
    <property type="match status" value="1"/>
</dbReference>
<keyword evidence="7" id="KW-0539">Nucleus</keyword>
<evidence type="ECO:0000256" key="7">
    <source>
        <dbReference type="ARBA" id="ARBA00023242"/>
    </source>
</evidence>
<evidence type="ECO:0000256" key="4">
    <source>
        <dbReference type="ARBA" id="ARBA00022729"/>
    </source>
</evidence>
<dbReference type="EMBL" id="LR000446">
    <property type="protein sequence ID" value="SVE70065.1"/>
    <property type="molecule type" value="mRNA"/>
</dbReference>
<feature type="compositionally biased region" description="Low complexity" evidence="8">
    <location>
        <begin position="54"/>
        <end position="65"/>
    </location>
</feature>
<dbReference type="Gene3D" id="3.10.350.10">
    <property type="entry name" value="LysM domain"/>
    <property type="match status" value="1"/>
</dbReference>
<comment type="subcellular location">
    <subcellularLocation>
        <location evidence="1">Nucleus inner membrane</location>
        <topology evidence="1">Multi-pass membrane protein</topology>
        <orientation evidence="1">Nucleoplasmic side</orientation>
    </subcellularLocation>
</comment>
<dbReference type="InterPro" id="IPR036779">
    <property type="entry name" value="LysM_dom_sf"/>
</dbReference>
<dbReference type="PANTHER" id="PTHR20932">
    <property type="entry name" value="LYSM AND PUTATIVE PEPTIDOGLYCAN-BINDING DOMAIN-CONTAINING PROTEIN"/>
    <property type="match status" value="1"/>
</dbReference>
<name>A0A4Y7LR71_9CRUS</name>
<feature type="domain" description="LysM" evidence="10">
    <location>
        <begin position="81"/>
        <end position="125"/>
    </location>
</feature>
<gene>
    <name evidence="11" type="primary">EOG090X0DPX</name>
</gene>
<dbReference type="CDD" id="cd00118">
    <property type="entry name" value="LysM"/>
    <property type="match status" value="1"/>
</dbReference>
<evidence type="ECO:0000313" key="11">
    <source>
        <dbReference type="EMBL" id="SVE70065.1"/>
    </source>
</evidence>
<feature type="transmembrane region" description="Helical" evidence="9">
    <location>
        <begin position="261"/>
        <end position="282"/>
    </location>
</feature>
<keyword evidence="5 9" id="KW-1133">Transmembrane helix</keyword>
<dbReference type="GO" id="GO:0005637">
    <property type="term" value="C:nuclear inner membrane"/>
    <property type="evidence" value="ECO:0007669"/>
    <property type="project" value="UniProtKB-SubCell"/>
</dbReference>
<evidence type="ECO:0000256" key="6">
    <source>
        <dbReference type="ARBA" id="ARBA00023136"/>
    </source>
</evidence>
<evidence type="ECO:0000256" key="1">
    <source>
        <dbReference type="ARBA" id="ARBA00004575"/>
    </source>
</evidence>
<keyword evidence="4" id="KW-0732">Signal</keyword>
<accession>A0A4Y7LR71</accession>
<dbReference type="PANTHER" id="PTHR20932:SF8">
    <property type="entry name" value="LD22649P"/>
    <property type="match status" value="1"/>
</dbReference>
<evidence type="ECO:0000256" key="5">
    <source>
        <dbReference type="ARBA" id="ARBA00022989"/>
    </source>
</evidence>
<dbReference type="PROSITE" id="PS51782">
    <property type="entry name" value="LYSM"/>
    <property type="match status" value="1"/>
</dbReference>